<organism evidence="2 3">
    <name type="scientific">Rotaria socialis</name>
    <dbReference type="NCBI Taxonomy" id="392032"/>
    <lineage>
        <taxon>Eukaryota</taxon>
        <taxon>Metazoa</taxon>
        <taxon>Spiralia</taxon>
        <taxon>Gnathifera</taxon>
        <taxon>Rotifera</taxon>
        <taxon>Eurotatoria</taxon>
        <taxon>Bdelloidea</taxon>
        <taxon>Philodinida</taxon>
        <taxon>Philodinidae</taxon>
        <taxon>Rotaria</taxon>
    </lineage>
</organism>
<name>A0A821WWS4_9BILA</name>
<reference evidence="2" key="1">
    <citation type="submission" date="2021-02" db="EMBL/GenBank/DDBJ databases">
        <authorList>
            <person name="Nowell W R."/>
        </authorList>
    </citation>
    <scope>NUCLEOTIDE SEQUENCE</scope>
</reference>
<evidence type="ECO:0000313" key="3">
    <source>
        <dbReference type="Proteomes" id="UP000663838"/>
    </source>
</evidence>
<protein>
    <submittedName>
        <fullName evidence="2">Uncharacterized protein</fullName>
    </submittedName>
</protein>
<evidence type="ECO:0000313" key="2">
    <source>
        <dbReference type="EMBL" id="CAF4932216.1"/>
    </source>
</evidence>
<feature type="region of interest" description="Disordered" evidence="1">
    <location>
        <begin position="1"/>
        <end position="24"/>
    </location>
</feature>
<dbReference type="EMBL" id="CAJOBS010008854">
    <property type="protein sequence ID" value="CAF4932216.1"/>
    <property type="molecule type" value="Genomic_DNA"/>
</dbReference>
<dbReference type="AlphaFoldDB" id="A0A821WWS4"/>
<sequence>MAQEPSVNMAARAMAQEPSVNMATRAMAQEPSEYIELGPLIHVNLQAGSLHNGINLHLTSAVQNRQPHRLDVRVIDSQGVRLRAVHWVTLSHTGLIVTNNPRNFNTLYLEVAN</sequence>
<comment type="caution">
    <text evidence="2">The sequence shown here is derived from an EMBL/GenBank/DDBJ whole genome shotgun (WGS) entry which is preliminary data.</text>
</comment>
<accession>A0A821WWS4</accession>
<evidence type="ECO:0000256" key="1">
    <source>
        <dbReference type="SAM" id="MobiDB-lite"/>
    </source>
</evidence>
<dbReference type="Proteomes" id="UP000663838">
    <property type="component" value="Unassembled WGS sequence"/>
</dbReference>
<proteinExistence type="predicted"/>
<gene>
    <name evidence="2" type="ORF">TOA249_LOCUS32830</name>
</gene>